<keyword evidence="1" id="KW-0812">Transmembrane</keyword>
<evidence type="ECO:0000256" key="1">
    <source>
        <dbReference type="SAM" id="Phobius"/>
    </source>
</evidence>
<keyword evidence="1" id="KW-1133">Transmembrane helix</keyword>
<keyword evidence="3" id="KW-1185">Reference proteome</keyword>
<organism evidence="2 3">
    <name type="scientific">Clostridium tertium</name>
    <dbReference type="NCBI Taxonomy" id="1559"/>
    <lineage>
        <taxon>Bacteria</taxon>
        <taxon>Bacillati</taxon>
        <taxon>Bacillota</taxon>
        <taxon>Clostridia</taxon>
        <taxon>Eubacteriales</taxon>
        <taxon>Clostridiaceae</taxon>
        <taxon>Clostridium</taxon>
    </lineage>
</organism>
<dbReference type="Proteomes" id="UP001141183">
    <property type="component" value="Unassembled WGS sequence"/>
</dbReference>
<reference evidence="2" key="1">
    <citation type="submission" date="2022-05" db="EMBL/GenBank/DDBJ databases">
        <title>Draft genome sequence of Clostridium tertium strain CP3 isolated from Peru.</title>
        <authorList>
            <person name="Hurtado R."/>
            <person name="Lima L."/>
            <person name="Sousa T."/>
            <person name="Jaiswal A.K."/>
            <person name="Tiwari S."/>
            <person name="Maturrano L."/>
            <person name="Brenig B."/>
            <person name="Azevedo V."/>
        </authorList>
    </citation>
    <scope>NUCLEOTIDE SEQUENCE</scope>
    <source>
        <strain evidence="2">CP3</strain>
    </source>
</reference>
<proteinExistence type="predicted"/>
<evidence type="ECO:0000313" key="3">
    <source>
        <dbReference type="Proteomes" id="UP001141183"/>
    </source>
</evidence>
<evidence type="ECO:0000313" key="2">
    <source>
        <dbReference type="EMBL" id="MDC4238755.1"/>
    </source>
</evidence>
<comment type="caution">
    <text evidence="2">The sequence shown here is derived from an EMBL/GenBank/DDBJ whole genome shotgun (WGS) entry which is preliminary data.</text>
</comment>
<feature type="transmembrane region" description="Helical" evidence="1">
    <location>
        <begin position="47"/>
        <end position="66"/>
    </location>
</feature>
<dbReference type="RefSeq" id="WP_272469983.1">
    <property type="nucleotide sequence ID" value="NZ_JAMRYU010000001.1"/>
</dbReference>
<keyword evidence="1" id="KW-0472">Membrane</keyword>
<dbReference type="EMBL" id="JAMRYU010000001">
    <property type="protein sequence ID" value="MDC4238755.1"/>
    <property type="molecule type" value="Genomic_DNA"/>
</dbReference>
<gene>
    <name evidence="2" type="ORF">NE398_01020</name>
</gene>
<protein>
    <submittedName>
        <fullName evidence="2">Uncharacterized protein</fullName>
    </submittedName>
</protein>
<name>A0A9X3XG39_9CLOT</name>
<dbReference type="AlphaFoldDB" id="A0A9X3XG39"/>
<accession>A0A9X3XG39</accession>
<sequence>MGKTKFIEQYFKGESIVLEEANLKNFWYESMKNITIGFMFTLMTFDFFYLQYMLPSIGAVLLYIGFHNLRKANKALNLA</sequence>